<evidence type="ECO:0000256" key="1">
    <source>
        <dbReference type="ARBA" id="ARBA00004141"/>
    </source>
</evidence>
<name>A0A3D8RZ99_9HELO</name>
<sequence length="304" mass="33633">MIKTWPPFSYVAVQMTSNPFMEEASIAWAFNRRDLTATVVPFSLFTLASSLEAGLPLSSVILNASKSALLSFLLLYTFTISNQLNGIEEDRLNKPDRPIVSGRVSISAAYTRYIIISMACLLLSYKIQAGLGATMFLICGAIHNFTSVSSFGPTKDLVTTATLVSGLYSGWELGRGNTKKGIEWISCLAVNLLFSISIQDLRDVVGDAATGRYTTPYILGKPYDRIYIAICMLSIRALTLKKQYLDSSHKFTANACAVVVLIADMFLVVRIFNFQTIKEDKKTYSLYMARFSLELFLASFILSS</sequence>
<evidence type="ECO:0000313" key="6">
    <source>
        <dbReference type="EMBL" id="RDW79373.1"/>
    </source>
</evidence>
<keyword evidence="3 5" id="KW-1133">Transmembrane helix</keyword>
<evidence type="ECO:0000256" key="3">
    <source>
        <dbReference type="ARBA" id="ARBA00022989"/>
    </source>
</evidence>
<evidence type="ECO:0000256" key="5">
    <source>
        <dbReference type="SAM" id="Phobius"/>
    </source>
</evidence>
<accession>A0A3D8RZ99</accession>
<dbReference type="GO" id="GO:0016765">
    <property type="term" value="F:transferase activity, transferring alkyl or aryl (other than methyl) groups"/>
    <property type="evidence" value="ECO:0007669"/>
    <property type="project" value="InterPro"/>
</dbReference>
<evidence type="ECO:0000313" key="7">
    <source>
        <dbReference type="Proteomes" id="UP000256645"/>
    </source>
</evidence>
<dbReference type="Proteomes" id="UP000256645">
    <property type="component" value="Unassembled WGS sequence"/>
</dbReference>
<proteinExistence type="predicted"/>
<comment type="subcellular location">
    <subcellularLocation>
        <location evidence="1">Membrane</location>
        <topology evidence="1">Multi-pass membrane protein</topology>
    </subcellularLocation>
</comment>
<dbReference type="InterPro" id="IPR050475">
    <property type="entry name" value="Prenyltransferase_related"/>
</dbReference>
<dbReference type="GO" id="GO:0016020">
    <property type="term" value="C:membrane"/>
    <property type="evidence" value="ECO:0007669"/>
    <property type="project" value="UniProtKB-SubCell"/>
</dbReference>
<keyword evidence="7" id="KW-1185">Reference proteome</keyword>
<dbReference type="PANTHER" id="PTHR42723:SF1">
    <property type="entry name" value="CHLOROPHYLL SYNTHASE, CHLOROPLASTIC"/>
    <property type="match status" value="1"/>
</dbReference>
<dbReference type="CDD" id="cd13965">
    <property type="entry name" value="PT_UbiA_3"/>
    <property type="match status" value="1"/>
</dbReference>
<dbReference type="Pfam" id="PF01040">
    <property type="entry name" value="UbiA"/>
    <property type="match status" value="1"/>
</dbReference>
<evidence type="ECO:0000256" key="4">
    <source>
        <dbReference type="ARBA" id="ARBA00023136"/>
    </source>
</evidence>
<feature type="transmembrane region" description="Helical" evidence="5">
    <location>
        <begin position="284"/>
        <end position="302"/>
    </location>
</feature>
<reference evidence="6 7" key="1">
    <citation type="journal article" date="2018" name="IMA Fungus">
        <title>IMA Genome-F 9: Draft genome sequence of Annulohypoxylon stygium, Aspergillus mulundensis, Berkeleyomyces basicola (syn. Thielaviopsis basicola), Ceratocystis smalleyi, two Cercospora beticola strains, Coleophoma cylindrospora, Fusarium fracticaudum, Phialophora cf. hyalina, and Morchella septimelata.</title>
        <authorList>
            <person name="Wingfield B.D."/>
            <person name="Bills G.F."/>
            <person name="Dong Y."/>
            <person name="Huang W."/>
            <person name="Nel W.J."/>
            <person name="Swalarsk-Parry B.S."/>
            <person name="Vaghefi N."/>
            <person name="Wilken P.M."/>
            <person name="An Z."/>
            <person name="de Beer Z.W."/>
            <person name="De Vos L."/>
            <person name="Chen L."/>
            <person name="Duong T.A."/>
            <person name="Gao Y."/>
            <person name="Hammerbacher A."/>
            <person name="Kikkert J.R."/>
            <person name="Li Y."/>
            <person name="Li H."/>
            <person name="Li K."/>
            <person name="Li Q."/>
            <person name="Liu X."/>
            <person name="Ma X."/>
            <person name="Naidoo K."/>
            <person name="Pethybridge S.J."/>
            <person name="Sun J."/>
            <person name="Steenkamp E.T."/>
            <person name="van der Nest M.A."/>
            <person name="van Wyk S."/>
            <person name="Wingfield M.J."/>
            <person name="Xiong C."/>
            <person name="Yue Q."/>
            <person name="Zhang X."/>
        </authorList>
    </citation>
    <scope>NUCLEOTIDE SEQUENCE [LARGE SCALE GENOMIC DNA]</scope>
    <source>
        <strain evidence="6 7">BP6252</strain>
    </source>
</reference>
<organism evidence="6 7">
    <name type="scientific">Coleophoma cylindrospora</name>
    <dbReference type="NCBI Taxonomy" id="1849047"/>
    <lineage>
        <taxon>Eukaryota</taxon>
        <taxon>Fungi</taxon>
        <taxon>Dikarya</taxon>
        <taxon>Ascomycota</taxon>
        <taxon>Pezizomycotina</taxon>
        <taxon>Leotiomycetes</taxon>
        <taxon>Helotiales</taxon>
        <taxon>Dermateaceae</taxon>
        <taxon>Coleophoma</taxon>
    </lineage>
</organism>
<dbReference type="AlphaFoldDB" id="A0A3D8RZ99"/>
<keyword evidence="4 5" id="KW-0472">Membrane</keyword>
<gene>
    <name evidence="6" type="ORF">BP6252_04011</name>
</gene>
<comment type="caution">
    <text evidence="6">The sequence shown here is derived from an EMBL/GenBank/DDBJ whole genome shotgun (WGS) entry which is preliminary data.</text>
</comment>
<dbReference type="InterPro" id="IPR044878">
    <property type="entry name" value="UbiA_sf"/>
</dbReference>
<dbReference type="EMBL" id="PDLM01000004">
    <property type="protein sequence ID" value="RDW79373.1"/>
    <property type="molecule type" value="Genomic_DNA"/>
</dbReference>
<dbReference type="PANTHER" id="PTHR42723">
    <property type="entry name" value="CHLOROPHYLL SYNTHASE"/>
    <property type="match status" value="1"/>
</dbReference>
<keyword evidence="2 5" id="KW-0812">Transmembrane</keyword>
<protein>
    <submittedName>
        <fullName evidence="6">Uncharacterized protein</fullName>
    </submittedName>
</protein>
<dbReference type="Gene3D" id="1.10.357.140">
    <property type="entry name" value="UbiA prenyltransferase"/>
    <property type="match status" value="1"/>
</dbReference>
<feature type="transmembrane region" description="Helical" evidence="5">
    <location>
        <begin position="251"/>
        <end position="272"/>
    </location>
</feature>
<dbReference type="OrthoDB" id="434972at2759"/>
<dbReference type="InterPro" id="IPR000537">
    <property type="entry name" value="UbiA_prenyltransferase"/>
</dbReference>
<evidence type="ECO:0000256" key="2">
    <source>
        <dbReference type="ARBA" id="ARBA00022692"/>
    </source>
</evidence>